<dbReference type="RefSeq" id="WP_380605491.1">
    <property type="nucleotide sequence ID" value="NZ_JBHSDU010000015.1"/>
</dbReference>
<sequence length="939" mass="101876">MRLRHGLLTLALCAVAGVSPAQPAAPAVELNIPFEKLTLPNGLQVILVEDRRLPVVATNLRFQVGSGDDPPGKPGFAHLFEHLYAFSPPESVPSPQSIGATQDGATTDPDRTTYYTTAPSDRLETLLALESERWRNFPRRLNASLLAKERSNVRNERRLNIENQPYGLADEAVFQQLFAMGHPYHWKYLGTHAGVEAARLEDMREFFARYYGPGNASLVIAGDIDRSRARSLVEKYFGSIEAGAVPPRARASASRVGGQKRITVTDRVEVPRVTLAWATPGWYQPGNAEMEMLSALLGSSSSRLYDRLVRQEKLANSLVVEHLPFARGSVLAIKAAAAPGVTLQRLESAIASEMAAFQTAGPSAAEVEQARNATMLSIVRGLEKLGEINGFGDFTMDAAYGGVAEQLNQCNVLMRNPGCLREVMKRFAAATPDSLRKAAATLTPGSGVVIYAVPGEKVVDDVPAAEAVPASSHLAQTDKFEMPPVGPPSAVKPPAPQRVVLDNGFQVWLVEQHQIPAISAHLVVRRGSGDSPANRAGLAAFTTKLLLRGTRERTSREFALEAAQLGTKVEADISSDAAALGIRVLKQNLPRALGLLSDAAMNPAFSQADLDSLRAEELARIAQARSNVDTRASYLFTETLYGGVGPYRRSGLFNDDLFARAHNYGYDEIGTEEALRAITRDEIARFWKEGYTPDNVALVVAGDASLAELRELATKYFGAWQGKAAKVARAAAGAPKEHYLVENAGNASQTALRVGTIGATRSSPDLVPLRLLNFVFGEIFESRITANLRVKHNYTYMARSQFAFRREPGPFVVGTNVRTDVTASALQELFNELSRLREEPVSDAEMRFARTAYESSLVSLFESTGKMASTVGQMFTYELPLDYYQALPTRIGATTAADIQRVARQYLQPSKVVVVAVGDQARIEPGIANVVNAATRGEP</sequence>
<dbReference type="PANTHER" id="PTHR11851:SF224">
    <property type="entry name" value="PROCESSING PROTEASE"/>
    <property type="match status" value="1"/>
</dbReference>
<evidence type="ECO:0000259" key="4">
    <source>
        <dbReference type="Pfam" id="PF05193"/>
    </source>
</evidence>
<feature type="compositionally biased region" description="Polar residues" evidence="1">
    <location>
        <begin position="93"/>
        <end position="104"/>
    </location>
</feature>
<gene>
    <name evidence="5" type="ORF">ACFPN2_35225</name>
</gene>
<keyword evidence="6" id="KW-1185">Reference proteome</keyword>
<protein>
    <submittedName>
        <fullName evidence="5">M16 family metallopeptidase</fullName>
    </submittedName>
</protein>
<dbReference type="PANTHER" id="PTHR11851">
    <property type="entry name" value="METALLOPROTEASE"/>
    <property type="match status" value="1"/>
</dbReference>
<dbReference type="InterPro" id="IPR011249">
    <property type="entry name" value="Metalloenz_LuxS/M16"/>
</dbReference>
<dbReference type="Pfam" id="PF05193">
    <property type="entry name" value="Peptidase_M16_C"/>
    <property type="match status" value="2"/>
</dbReference>
<feature type="domain" description="Peptidase M16 N-terminal" evidence="3">
    <location>
        <begin position="45"/>
        <end position="160"/>
    </location>
</feature>
<evidence type="ECO:0000313" key="5">
    <source>
        <dbReference type="EMBL" id="MFC4314371.1"/>
    </source>
</evidence>
<feature type="domain" description="Peptidase M16 C-terminal" evidence="4">
    <location>
        <begin position="200"/>
        <end position="373"/>
    </location>
</feature>
<organism evidence="5 6">
    <name type="scientific">Steroidobacter flavus</name>
    <dbReference type="NCBI Taxonomy" id="1842136"/>
    <lineage>
        <taxon>Bacteria</taxon>
        <taxon>Pseudomonadati</taxon>
        <taxon>Pseudomonadota</taxon>
        <taxon>Gammaproteobacteria</taxon>
        <taxon>Steroidobacterales</taxon>
        <taxon>Steroidobacteraceae</taxon>
        <taxon>Steroidobacter</taxon>
    </lineage>
</organism>
<feature type="domain" description="Peptidase M16 N-terminal" evidence="3">
    <location>
        <begin position="509"/>
        <end position="630"/>
    </location>
</feature>
<evidence type="ECO:0000313" key="6">
    <source>
        <dbReference type="Proteomes" id="UP001595904"/>
    </source>
</evidence>
<evidence type="ECO:0000259" key="3">
    <source>
        <dbReference type="Pfam" id="PF00675"/>
    </source>
</evidence>
<reference evidence="6" key="1">
    <citation type="journal article" date="2019" name="Int. J. Syst. Evol. Microbiol.">
        <title>The Global Catalogue of Microorganisms (GCM) 10K type strain sequencing project: providing services to taxonomists for standard genome sequencing and annotation.</title>
        <authorList>
            <consortium name="The Broad Institute Genomics Platform"/>
            <consortium name="The Broad Institute Genome Sequencing Center for Infectious Disease"/>
            <person name="Wu L."/>
            <person name="Ma J."/>
        </authorList>
    </citation>
    <scope>NUCLEOTIDE SEQUENCE [LARGE SCALE GENOMIC DNA]</scope>
    <source>
        <strain evidence="6">CGMCC 1.10759</strain>
    </source>
</reference>
<dbReference type="Gene3D" id="3.30.830.10">
    <property type="entry name" value="Metalloenzyme, LuxS/M16 peptidase-like"/>
    <property type="match status" value="4"/>
</dbReference>
<accession>A0ABV8T379</accession>
<dbReference type="InterPro" id="IPR007863">
    <property type="entry name" value="Peptidase_M16_C"/>
</dbReference>
<dbReference type="EMBL" id="JBHSDU010000015">
    <property type="protein sequence ID" value="MFC4314371.1"/>
    <property type="molecule type" value="Genomic_DNA"/>
</dbReference>
<dbReference type="Pfam" id="PF00675">
    <property type="entry name" value="Peptidase_M16"/>
    <property type="match status" value="2"/>
</dbReference>
<dbReference type="SUPFAM" id="SSF63411">
    <property type="entry name" value="LuxS/MPP-like metallohydrolase"/>
    <property type="match status" value="4"/>
</dbReference>
<feature type="signal peptide" evidence="2">
    <location>
        <begin position="1"/>
        <end position="21"/>
    </location>
</feature>
<keyword evidence="2" id="KW-0732">Signal</keyword>
<dbReference type="InterPro" id="IPR050361">
    <property type="entry name" value="MPP/UQCRC_Complex"/>
</dbReference>
<name>A0ABV8T379_9GAMM</name>
<evidence type="ECO:0000256" key="2">
    <source>
        <dbReference type="SAM" id="SignalP"/>
    </source>
</evidence>
<comment type="caution">
    <text evidence="5">The sequence shown here is derived from an EMBL/GenBank/DDBJ whole genome shotgun (WGS) entry which is preliminary data.</text>
</comment>
<dbReference type="Proteomes" id="UP001595904">
    <property type="component" value="Unassembled WGS sequence"/>
</dbReference>
<evidence type="ECO:0000256" key="1">
    <source>
        <dbReference type="SAM" id="MobiDB-lite"/>
    </source>
</evidence>
<proteinExistence type="predicted"/>
<feature type="chain" id="PRO_5046989009" evidence="2">
    <location>
        <begin position="22"/>
        <end position="939"/>
    </location>
</feature>
<dbReference type="InterPro" id="IPR011765">
    <property type="entry name" value="Pept_M16_N"/>
</dbReference>
<feature type="domain" description="Peptidase M16 C-terminal" evidence="4">
    <location>
        <begin position="678"/>
        <end position="852"/>
    </location>
</feature>
<feature type="region of interest" description="Disordered" evidence="1">
    <location>
        <begin position="90"/>
        <end position="112"/>
    </location>
</feature>